<keyword evidence="4 6" id="KW-0805">Transcription regulation</keyword>
<keyword evidence="3 6" id="KW-0694">RNA-binding</keyword>
<dbReference type="Gene3D" id="1.10.940.10">
    <property type="entry name" value="NusB-like"/>
    <property type="match status" value="1"/>
</dbReference>
<dbReference type="EMBL" id="DVNI01000007">
    <property type="protein sequence ID" value="HIU63532.1"/>
    <property type="molecule type" value="Genomic_DNA"/>
</dbReference>
<comment type="caution">
    <text evidence="8">The sequence shown here is derived from an EMBL/GenBank/DDBJ whole genome shotgun (WGS) entry which is preliminary data.</text>
</comment>
<evidence type="ECO:0000256" key="4">
    <source>
        <dbReference type="ARBA" id="ARBA00023015"/>
    </source>
</evidence>
<keyword evidence="5 6" id="KW-0804">Transcription</keyword>
<protein>
    <recommendedName>
        <fullName evidence="6">Transcription antitermination protein NusB</fullName>
    </recommendedName>
    <alternativeName>
        <fullName evidence="6">Antitermination factor NusB</fullName>
    </alternativeName>
</protein>
<dbReference type="SUPFAM" id="SSF48013">
    <property type="entry name" value="NusB-like"/>
    <property type="match status" value="1"/>
</dbReference>
<accession>A0A9D1SL22</accession>
<dbReference type="PANTHER" id="PTHR11078:SF3">
    <property type="entry name" value="ANTITERMINATION NUSB DOMAIN-CONTAINING PROTEIN"/>
    <property type="match status" value="1"/>
</dbReference>
<name>A0A9D1SL22_9FIRM</name>
<reference evidence="8" key="1">
    <citation type="submission" date="2020-10" db="EMBL/GenBank/DDBJ databases">
        <authorList>
            <person name="Gilroy R."/>
        </authorList>
    </citation>
    <scope>NUCLEOTIDE SEQUENCE</scope>
    <source>
        <strain evidence="8">CHK160-1198</strain>
    </source>
</reference>
<comment type="function">
    <text evidence="6">Involved in transcription antitermination. Required for transcription of ribosomal RNA (rRNA) genes. Binds specifically to the boxA antiterminator sequence of the ribosomal RNA (rrn) operons.</text>
</comment>
<evidence type="ECO:0000313" key="9">
    <source>
        <dbReference type="Proteomes" id="UP000824099"/>
    </source>
</evidence>
<dbReference type="GO" id="GO:0003723">
    <property type="term" value="F:RNA binding"/>
    <property type="evidence" value="ECO:0007669"/>
    <property type="project" value="UniProtKB-UniRule"/>
</dbReference>
<gene>
    <name evidence="6 8" type="primary">nusB</name>
    <name evidence="8" type="ORF">IAB06_00620</name>
</gene>
<dbReference type="Pfam" id="PF01029">
    <property type="entry name" value="NusB"/>
    <property type="match status" value="1"/>
</dbReference>
<dbReference type="HAMAP" id="MF_00073">
    <property type="entry name" value="NusB"/>
    <property type="match status" value="1"/>
</dbReference>
<sequence>MSRRNARELVLKSLFQMDFSSDTDALTAFGAAKESAVSEEKDSYALTILWGIINQRLAIDKKIKTYTIDWKLERMPAVDRNILRIAVFEMFFATDKLVSSVAINEAVELAKLYGTDDSARFVNGVLGKMVRTDDES</sequence>
<organism evidence="8 9">
    <name type="scientific">Candidatus Avacidaminococcus intestinavium</name>
    <dbReference type="NCBI Taxonomy" id="2840684"/>
    <lineage>
        <taxon>Bacteria</taxon>
        <taxon>Bacillati</taxon>
        <taxon>Bacillota</taxon>
        <taxon>Negativicutes</taxon>
        <taxon>Acidaminococcales</taxon>
        <taxon>Acidaminococcaceae</taxon>
        <taxon>Acidaminococcaceae incertae sedis</taxon>
        <taxon>Candidatus Avacidaminococcus</taxon>
    </lineage>
</organism>
<dbReference type="NCBIfam" id="TIGR01951">
    <property type="entry name" value="nusB"/>
    <property type="match status" value="1"/>
</dbReference>
<keyword evidence="2 6" id="KW-0889">Transcription antitermination</keyword>
<dbReference type="InterPro" id="IPR035926">
    <property type="entry name" value="NusB-like_sf"/>
</dbReference>
<reference evidence="8" key="2">
    <citation type="journal article" date="2021" name="PeerJ">
        <title>Extensive microbial diversity within the chicken gut microbiome revealed by metagenomics and culture.</title>
        <authorList>
            <person name="Gilroy R."/>
            <person name="Ravi A."/>
            <person name="Getino M."/>
            <person name="Pursley I."/>
            <person name="Horton D.L."/>
            <person name="Alikhan N.F."/>
            <person name="Baker D."/>
            <person name="Gharbi K."/>
            <person name="Hall N."/>
            <person name="Watson M."/>
            <person name="Adriaenssens E.M."/>
            <person name="Foster-Nyarko E."/>
            <person name="Jarju S."/>
            <person name="Secka A."/>
            <person name="Antonio M."/>
            <person name="Oren A."/>
            <person name="Chaudhuri R.R."/>
            <person name="La Ragione R."/>
            <person name="Hildebrand F."/>
            <person name="Pallen M.J."/>
        </authorList>
    </citation>
    <scope>NUCLEOTIDE SEQUENCE</scope>
    <source>
        <strain evidence="8">CHK160-1198</strain>
    </source>
</reference>
<dbReference type="GO" id="GO:0005829">
    <property type="term" value="C:cytosol"/>
    <property type="evidence" value="ECO:0007669"/>
    <property type="project" value="TreeGrafter"/>
</dbReference>
<dbReference type="Proteomes" id="UP000824099">
    <property type="component" value="Unassembled WGS sequence"/>
</dbReference>
<evidence type="ECO:0000259" key="7">
    <source>
        <dbReference type="Pfam" id="PF01029"/>
    </source>
</evidence>
<evidence type="ECO:0000256" key="2">
    <source>
        <dbReference type="ARBA" id="ARBA00022814"/>
    </source>
</evidence>
<dbReference type="AlphaFoldDB" id="A0A9D1SL22"/>
<evidence type="ECO:0000256" key="1">
    <source>
        <dbReference type="ARBA" id="ARBA00005952"/>
    </source>
</evidence>
<evidence type="ECO:0000256" key="6">
    <source>
        <dbReference type="HAMAP-Rule" id="MF_00073"/>
    </source>
</evidence>
<evidence type="ECO:0000313" key="8">
    <source>
        <dbReference type="EMBL" id="HIU63532.1"/>
    </source>
</evidence>
<dbReference type="PANTHER" id="PTHR11078">
    <property type="entry name" value="N UTILIZATION SUBSTANCE PROTEIN B-RELATED"/>
    <property type="match status" value="1"/>
</dbReference>
<comment type="similarity">
    <text evidence="1 6">Belongs to the NusB family.</text>
</comment>
<dbReference type="GO" id="GO:0031564">
    <property type="term" value="P:transcription antitermination"/>
    <property type="evidence" value="ECO:0007669"/>
    <property type="project" value="UniProtKB-KW"/>
</dbReference>
<dbReference type="GO" id="GO:0006353">
    <property type="term" value="P:DNA-templated transcription termination"/>
    <property type="evidence" value="ECO:0007669"/>
    <property type="project" value="UniProtKB-UniRule"/>
</dbReference>
<dbReference type="InterPro" id="IPR006027">
    <property type="entry name" value="NusB_RsmB_TIM44"/>
</dbReference>
<feature type="domain" description="NusB/RsmB/TIM44" evidence="7">
    <location>
        <begin position="4"/>
        <end position="131"/>
    </location>
</feature>
<evidence type="ECO:0000256" key="5">
    <source>
        <dbReference type="ARBA" id="ARBA00023163"/>
    </source>
</evidence>
<evidence type="ECO:0000256" key="3">
    <source>
        <dbReference type="ARBA" id="ARBA00022884"/>
    </source>
</evidence>
<dbReference type="InterPro" id="IPR011605">
    <property type="entry name" value="NusB_fam"/>
</dbReference>
<proteinExistence type="inferred from homology"/>